<evidence type="ECO:0000256" key="7">
    <source>
        <dbReference type="SAM" id="MobiDB-lite"/>
    </source>
</evidence>
<keyword evidence="3 6" id="KW-0812">Transmembrane</keyword>
<evidence type="ECO:0000313" key="10">
    <source>
        <dbReference type="Proteomes" id="UP000318571"/>
    </source>
</evidence>
<dbReference type="OMA" id="IKFYHVL"/>
<keyword evidence="4 6" id="KW-1133">Transmembrane helix</keyword>
<gene>
    <name evidence="9" type="ORF">TCAL_09619</name>
</gene>
<name>A0A553NVT2_TIGCA</name>
<dbReference type="OrthoDB" id="411251at2759"/>
<feature type="region of interest" description="Disordered" evidence="7">
    <location>
        <begin position="1"/>
        <end position="65"/>
    </location>
</feature>
<evidence type="ECO:0000259" key="8">
    <source>
        <dbReference type="Pfam" id="PF04893"/>
    </source>
</evidence>
<feature type="compositionally biased region" description="Polar residues" evidence="7">
    <location>
        <begin position="18"/>
        <end position="27"/>
    </location>
</feature>
<evidence type="ECO:0000256" key="5">
    <source>
        <dbReference type="ARBA" id="ARBA00023136"/>
    </source>
</evidence>
<dbReference type="PANTHER" id="PTHR21236:SF1">
    <property type="entry name" value="PROTEIN YIPF6"/>
    <property type="match status" value="1"/>
</dbReference>
<evidence type="ECO:0000256" key="2">
    <source>
        <dbReference type="ARBA" id="ARBA00010596"/>
    </source>
</evidence>
<feature type="compositionally biased region" description="Gly residues" evidence="7">
    <location>
        <begin position="43"/>
        <end position="57"/>
    </location>
</feature>
<dbReference type="InterPro" id="IPR045231">
    <property type="entry name" value="Yip1/4-like"/>
</dbReference>
<feature type="transmembrane region" description="Helical" evidence="6">
    <location>
        <begin position="142"/>
        <end position="160"/>
    </location>
</feature>
<sequence length="254" mass="27251">MSSTASGSGPSATLDIFQPNSMGGQSLDQDDVVLEGQMSSGIPGSGPSGSGGSGGGSSSFVPPGGFNTLDEPIRETIMRDVRAVGQKFFHVLYPVEKTSLLKEWDLWGPLILCTFMATVLQGHETSTDKYDHHDGGPEFAEVFVIVWVGALIVTLNTKLLGGTISFFQSVCVLGYCLLPLSVSLLICRIILLASQTTLLFVLRLCAVLTGFGWATYASMQFLGDCQPAKRKALAAYPMFLFYFVISWMVISHSA</sequence>
<dbReference type="InterPro" id="IPR006977">
    <property type="entry name" value="Yip1_dom"/>
</dbReference>
<reference evidence="9 10" key="1">
    <citation type="journal article" date="2018" name="Nat. Ecol. Evol.">
        <title>Genomic signatures of mitonuclear coevolution across populations of Tigriopus californicus.</title>
        <authorList>
            <person name="Barreto F.S."/>
            <person name="Watson E.T."/>
            <person name="Lima T.G."/>
            <person name="Willett C.S."/>
            <person name="Edmands S."/>
            <person name="Li W."/>
            <person name="Burton R.S."/>
        </authorList>
    </citation>
    <scope>NUCLEOTIDE SEQUENCE [LARGE SCALE GENOMIC DNA]</scope>
    <source>
        <strain evidence="9 10">San Diego</strain>
    </source>
</reference>
<dbReference type="Pfam" id="PF04893">
    <property type="entry name" value="Yip1"/>
    <property type="match status" value="1"/>
</dbReference>
<evidence type="ECO:0000256" key="4">
    <source>
        <dbReference type="ARBA" id="ARBA00022989"/>
    </source>
</evidence>
<evidence type="ECO:0000256" key="6">
    <source>
        <dbReference type="RuleBase" id="RU361264"/>
    </source>
</evidence>
<dbReference type="AlphaFoldDB" id="A0A553NVT2"/>
<protein>
    <recommendedName>
        <fullName evidence="6">Protein YIPF</fullName>
    </recommendedName>
</protein>
<dbReference type="STRING" id="6832.A0A553NVT2"/>
<feature type="transmembrane region" description="Helical" evidence="6">
    <location>
        <begin position="200"/>
        <end position="221"/>
    </location>
</feature>
<feature type="transmembrane region" description="Helical" evidence="6">
    <location>
        <begin position="172"/>
        <end position="194"/>
    </location>
</feature>
<feature type="domain" description="Yip1" evidence="8">
    <location>
        <begin position="99"/>
        <end position="248"/>
    </location>
</feature>
<comment type="similarity">
    <text evidence="2 6">Belongs to the YIP1 family.</text>
</comment>
<feature type="compositionally biased region" description="Low complexity" evidence="7">
    <location>
        <begin position="1"/>
        <end position="13"/>
    </location>
</feature>
<feature type="transmembrane region" description="Helical" evidence="6">
    <location>
        <begin position="233"/>
        <end position="250"/>
    </location>
</feature>
<comment type="caution">
    <text evidence="9">The sequence shown here is derived from an EMBL/GenBank/DDBJ whole genome shotgun (WGS) entry which is preliminary data.</text>
</comment>
<comment type="subcellular location">
    <subcellularLocation>
        <location evidence="6">Golgi apparatus membrane</location>
        <topology evidence="6">Multi-pass membrane protein</topology>
    </subcellularLocation>
    <subcellularLocation>
        <location evidence="1">Membrane</location>
        <topology evidence="1">Multi-pass membrane protein</topology>
    </subcellularLocation>
</comment>
<comment type="caution">
    <text evidence="6">Lacks conserved residue(s) required for the propagation of feature annotation.</text>
</comment>
<keyword evidence="5 6" id="KW-0472">Membrane</keyword>
<dbReference type="GO" id="GO:0006888">
    <property type="term" value="P:endoplasmic reticulum to Golgi vesicle-mediated transport"/>
    <property type="evidence" value="ECO:0007669"/>
    <property type="project" value="InterPro"/>
</dbReference>
<dbReference type="EMBL" id="VCGU01000010">
    <property type="protein sequence ID" value="TRY69529.1"/>
    <property type="molecule type" value="Genomic_DNA"/>
</dbReference>
<evidence type="ECO:0000313" key="9">
    <source>
        <dbReference type="EMBL" id="TRY69529.1"/>
    </source>
</evidence>
<organism evidence="9 10">
    <name type="scientific">Tigriopus californicus</name>
    <name type="common">Marine copepod</name>
    <dbReference type="NCBI Taxonomy" id="6832"/>
    <lineage>
        <taxon>Eukaryota</taxon>
        <taxon>Metazoa</taxon>
        <taxon>Ecdysozoa</taxon>
        <taxon>Arthropoda</taxon>
        <taxon>Crustacea</taxon>
        <taxon>Multicrustacea</taxon>
        <taxon>Hexanauplia</taxon>
        <taxon>Copepoda</taxon>
        <taxon>Harpacticoida</taxon>
        <taxon>Harpacticidae</taxon>
        <taxon>Tigriopus</taxon>
    </lineage>
</organism>
<keyword evidence="10" id="KW-1185">Reference proteome</keyword>
<dbReference type="Proteomes" id="UP000318571">
    <property type="component" value="Chromosome 1"/>
</dbReference>
<dbReference type="GO" id="GO:0005802">
    <property type="term" value="C:trans-Golgi network"/>
    <property type="evidence" value="ECO:0007669"/>
    <property type="project" value="TreeGrafter"/>
</dbReference>
<dbReference type="GO" id="GO:0000139">
    <property type="term" value="C:Golgi membrane"/>
    <property type="evidence" value="ECO:0007669"/>
    <property type="project" value="UniProtKB-SubCell"/>
</dbReference>
<evidence type="ECO:0000256" key="3">
    <source>
        <dbReference type="ARBA" id="ARBA00022692"/>
    </source>
</evidence>
<accession>A0A553NVT2</accession>
<proteinExistence type="inferred from homology"/>
<dbReference type="PANTHER" id="PTHR21236">
    <property type="entry name" value="GOLGI MEMBRANE PROTEIN YIP1"/>
    <property type="match status" value="1"/>
</dbReference>
<evidence type="ECO:0000256" key="1">
    <source>
        <dbReference type="ARBA" id="ARBA00004141"/>
    </source>
</evidence>